<proteinExistence type="predicted"/>
<dbReference type="InterPro" id="IPR015943">
    <property type="entry name" value="WD40/YVTN_repeat-like_dom_sf"/>
</dbReference>
<gene>
    <name evidence="1" type="primary">Contig5396.g5773</name>
    <name evidence="1" type="ORF">STYLEM_16025</name>
</gene>
<dbReference type="InterPro" id="IPR036322">
    <property type="entry name" value="WD40_repeat_dom_sf"/>
</dbReference>
<evidence type="ECO:0000313" key="1">
    <source>
        <dbReference type="EMBL" id="CDW86925.1"/>
    </source>
</evidence>
<evidence type="ECO:0000313" key="2">
    <source>
        <dbReference type="Proteomes" id="UP000039865"/>
    </source>
</evidence>
<dbReference type="SUPFAM" id="SSF50978">
    <property type="entry name" value="WD40 repeat-like"/>
    <property type="match status" value="1"/>
</dbReference>
<keyword evidence="2" id="KW-1185">Reference proteome</keyword>
<dbReference type="Proteomes" id="UP000039865">
    <property type="component" value="Unassembled WGS sequence"/>
</dbReference>
<sequence length="312" mass="36425">MAIFEQEEKKQSDEVQINTFIKVPEDNERSILSADPQIQRGGLRKLSKELQAMFKQCVDDKRRIKLENEKKQTVLFVNSRDGNIFFGQNDSNLWSYNVNDFEEISQMQIPAEAMSILSFGGFIYLGLNNDSVCIYDIEEMYDFVKDVKTSSVPLKIIPYIHQHQNRSNESKYIVFLEKDGFIEFFSIEKMEIIFRFQHSCKFSIQDAIQVINKNEICIGFAQLIDNAYKDGKLSFIEIIFNDQKAEEEISIEEIEEVEQFNKKSVFCIQQISLNCFVVCVVDKSMKVFNRLKPKIIQDIHNPSQSIFTYLTL</sequence>
<dbReference type="EMBL" id="CCKQ01015116">
    <property type="protein sequence ID" value="CDW86925.1"/>
    <property type="molecule type" value="Genomic_DNA"/>
</dbReference>
<name>A0A078AWW7_STYLE</name>
<reference evidence="1 2" key="1">
    <citation type="submission" date="2014-06" db="EMBL/GenBank/DDBJ databases">
        <authorList>
            <person name="Swart Estienne"/>
        </authorList>
    </citation>
    <scope>NUCLEOTIDE SEQUENCE [LARGE SCALE GENOMIC DNA]</scope>
    <source>
        <strain evidence="1 2">130c</strain>
    </source>
</reference>
<accession>A0A078AWW7</accession>
<dbReference type="Gene3D" id="2.130.10.10">
    <property type="entry name" value="YVTN repeat-like/Quinoprotein amine dehydrogenase"/>
    <property type="match status" value="1"/>
</dbReference>
<dbReference type="AlphaFoldDB" id="A0A078AWW7"/>
<dbReference type="InParanoid" id="A0A078AWW7"/>
<protein>
    <submittedName>
        <fullName evidence="1">Uncharacterized protein</fullName>
    </submittedName>
</protein>
<organism evidence="1 2">
    <name type="scientific">Stylonychia lemnae</name>
    <name type="common">Ciliate</name>
    <dbReference type="NCBI Taxonomy" id="5949"/>
    <lineage>
        <taxon>Eukaryota</taxon>
        <taxon>Sar</taxon>
        <taxon>Alveolata</taxon>
        <taxon>Ciliophora</taxon>
        <taxon>Intramacronucleata</taxon>
        <taxon>Spirotrichea</taxon>
        <taxon>Stichotrichia</taxon>
        <taxon>Sporadotrichida</taxon>
        <taxon>Oxytrichidae</taxon>
        <taxon>Stylonychinae</taxon>
        <taxon>Stylonychia</taxon>
    </lineage>
</organism>